<feature type="binding site" description="axial binding residue" evidence="6">
    <location>
        <position position="443"/>
    </location>
    <ligand>
        <name>heme</name>
        <dbReference type="ChEBI" id="CHEBI:30413"/>
    </ligand>
    <ligandPart>
        <name>Fe</name>
        <dbReference type="ChEBI" id="CHEBI:18248"/>
    </ligandPart>
</feature>
<sequence length="525" mass="59019">MLEISQLLVLSFFVALGYGVYHGCQGDPREPPAVSSEIPVIGHLLGMLRYGFEYFGLQTADQTDSKKHPNYPIFSLNMLFSKAYVITSPALLQAAQRNNKFLSFDPFLMTSTERIAGVHSRKVLKLLRGKQSGGDGIAGEIMHAMTPTLFGTALDRMNERMVELLPPFVDELGDAPTLDLYSWCQHAITVASTDATYGPLNPYKDKVVEDAFWDFESNLTPLLVNILPWLTARKAWESRKTMISAILKYYQNNGPDTGSELASVRYRRTRDAGIGIEDTARLETPMAIALLSNTVPATFWTLFDLYSRPQLLHDIRKEIELNALHVATDGTHIIHLADLRDKCPLLVSAFQEILRTRTTSSPMRCVMKDILLADQYLIKAGTLLNMPSEAMSRNQDVWGSTAAEFDPRRYMKPVESVEHPEDRKKDPRRVGGFMAFGVSPIICPGRHFASNEILGLAAMIALRYDISPESGVWTPPQRNSMAIVSIMGPLKEGFKVNVKRRKEFEEKRWEFQPQEGKGRFPLMIG</sequence>
<accession>A0A9W9GAD3</accession>
<keyword evidence="5 6" id="KW-0408">Iron</keyword>
<comment type="cofactor">
    <cofactor evidence="1 6">
        <name>heme</name>
        <dbReference type="ChEBI" id="CHEBI:30413"/>
    </cofactor>
</comment>
<feature type="signal peptide" evidence="7">
    <location>
        <begin position="1"/>
        <end position="19"/>
    </location>
</feature>
<dbReference type="RefSeq" id="XP_056516283.1">
    <property type="nucleotide sequence ID" value="XM_056651433.1"/>
</dbReference>
<protein>
    <submittedName>
        <fullName evidence="8">Cytochrome P450</fullName>
    </submittedName>
</protein>
<keyword evidence="4" id="KW-0560">Oxidoreductase</keyword>
<comment type="caution">
    <text evidence="8">The sequence shown here is derived from an EMBL/GenBank/DDBJ whole genome shotgun (WGS) entry which is preliminary data.</text>
</comment>
<evidence type="ECO:0000256" key="3">
    <source>
        <dbReference type="ARBA" id="ARBA00022723"/>
    </source>
</evidence>
<feature type="chain" id="PRO_5040999683" evidence="7">
    <location>
        <begin position="20"/>
        <end position="525"/>
    </location>
</feature>
<dbReference type="Pfam" id="PF00067">
    <property type="entry name" value="p450"/>
    <property type="match status" value="1"/>
</dbReference>
<dbReference type="GeneID" id="81390601"/>
<dbReference type="GO" id="GO:0020037">
    <property type="term" value="F:heme binding"/>
    <property type="evidence" value="ECO:0007669"/>
    <property type="project" value="InterPro"/>
</dbReference>
<evidence type="ECO:0000256" key="7">
    <source>
        <dbReference type="SAM" id="SignalP"/>
    </source>
</evidence>
<keyword evidence="3 6" id="KW-0479">Metal-binding</keyword>
<evidence type="ECO:0000256" key="4">
    <source>
        <dbReference type="ARBA" id="ARBA00023002"/>
    </source>
</evidence>
<reference evidence="8" key="2">
    <citation type="journal article" date="2023" name="IMA Fungus">
        <title>Comparative genomic study of the Penicillium genus elucidates a diverse pangenome and 15 lateral gene transfer events.</title>
        <authorList>
            <person name="Petersen C."/>
            <person name="Sorensen T."/>
            <person name="Nielsen M.R."/>
            <person name="Sondergaard T.E."/>
            <person name="Sorensen J.L."/>
            <person name="Fitzpatrick D.A."/>
            <person name="Frisvad J.C."/>
            <person name="Nielsen K.L."/>
        </authorList>
    </citation>
    <scope>NUCLEOTIDE SEQUENCE</scope>
    <source>
        <strain evidence="8">IBT 34128</strain>
    </source>
</reference>
<gene>
    <name evidence="8" type="ORF">NUU61_000850</name>
</gene>
<dbReference type="InterPro" id="IPR036396">
    <property type="entry name" value="Cyt_P450_sf"/>
</dbReference>
<organism evidence="8 9">
    <name type="scientific">Penicillium alfredii</name>
    <dbReference type="NCBI Taxonomy" id="1506179"/>
    <lineage>
        <taxon>Eukaryota</taxon>
        <taxon>Fungi</taxon>
        <taxon>Dikarya</taxon>
        <taxon>Ascomycota</taxon>
        <taxon>Pezizomycotina</taxon>
        <taxon>Eurotiomycetes</taxon>
        <taxon>Eurotiomycetidae</taxon>
        <taxon>Eurotiales</taxon>
        <taxon>Aspergillaceae</taxon>
        <taxon>Penicillium</taxon>
    </lineage>
</organism>
<dbReference type="GO" id="GO:0005506">
    <property type="term" value="F:iron ion binding"/>
    <property type="evidence" value="ECO:0007669"/>
    <property type="project" value="InterPro"/>
</dbReference>
<dbReference type="InterPro" id="IPR053007">
    <property type="entry name" value="CYP450_monoxygenase_sec-met"/>
</dbReference>
<dbReference type="PRINTS" id="PR00465">
    <property type="entry name" value="EP450IV"/>
</dbReference>
<reference evidence="8" key="1">
    <citation type="submission" date="2022-11" db="EMBL/GenBank/DDBJ databases">
        <authorList>
            <person name="Petersen C."/>
        </authorList>
    </citation>
    <scope>NUCLEOTIDE SEQUENCE</scope>
    <source>
        <strain evidence="8">IBT 34128</strain>
    </source>
</reference>
<dbReference type="CDD" id="cd11040">
    <property type="entry name" value="CYP7_CYP8-like"/>
    <property type="match status" value="1"/>
</dbReference>
<dbReference type="InterPro" id="IPR001128">
    <property type="entry name" value="Cyt_P450"/>
</dbReference>
<dbReference type="AlphaFoldDB" id="A0A9W9GAD3"/>
<evidence type="ECO:0000313" key="9">
    <source>
        <dbReference type="Proteomes" id="UP001141434"/>
    </source>
</evidence>
<evidence type="ECO:0000313" key="8">
    <source>
        <dbReference type="EMBL" id="KAJ5115091.1"/>
    </source>
</evidence>
<evidence type="ECO:0000256" key="1">
    <source>
        <dbReference type="ARBA" id="ARBA00001971"/>
    </source>
</evidence>
<keyword evidence="9" id="KW-1185">Reference proteome</keyword>
<evidence type="ECO:0000256" key="6">
    <source>
        <dbReference type="PIRSR" id="PIRSR602403-1"/>
    </source>
</evidence>
<evidence type="ECO:0000256" key="5">
    <source>
        <dbReference type="ARBA" id="ARBA00023004"/>
    </source>
</evidence>
<dbReference type="InterPro" id="IPR002403">
    <property type="entry name" value="Cyt_P450_E_grp-IV"/>
</dbReference>
<proteinExistence type="inferred from homology"/>
<dbReference type="GO" id="GO:0004497">
    <property type="term" value="F:monooxygenase activity"/>
    <property type="evidence" value="ECO:0007669"/>
    <property type="project" value="InterPro"/>
</dbReference>
<comment type="similarity">
    <text evidence="2">Belongs to the cytochrome P450 family.</text>
</comment>
<dbReference type="GO" id="GO:0016705">
    <property type="term" value="F:oxidoreductase activity, acting on paired donors, with incorporation or reduction of molecular oxygen"/>
    <property type="evidence" value="ECO:0007669"/>
    <property type="project" value="InterPro"/>
</dbReference>
<dbReference type="OrthoDB" id="3366823at2759"/>
<dbReference type="GO" id="GO:0043386">
    <property type="term" value="P:mycotoxin biosynthetic process"/>
    <property type="evidence" value="ECO:0007669"/>
    <property type="project" value="UniProtKB-ARBA"/>
</dbReference>
<dbReference type="PANTHER" id="PTHR47582:SF1">
    <property type="entry name" value="P450, PUTATIVE (EUROFUNG)-RELATED"/>
    <property type="match status" value="1"/>
</dbReference>
<dbReference type="Gene3D" id="1.10.630.10">
    <property type="entry name" value="Cytochrome P450"/>
    <property type="match status" value="1"/>
</dbReference>
<dbReference type="PANTHER" id="PTHR47582">
    <property type="entry name" value="P450, PUTATIVE (EUROFUNG)-RELATED"/>
    <property type="match status" value="1"/>
</dbReference>
<keyword evidence="7" id="KW-0732">Signal</keyword>
<name>A0A9W9GAD3_9EURO</name>
<keyword evidence="6" id="KW-0349">Heme</keyword>
<dbReference type="Proteomes" id="UP001141434">
    <property type="component" value="Unassembled WGS sequence"/>
</dbReference>
<evidence type="ECO:0000256" key="2">
    <source>
        <dbReference type="ARBA" id="ARBA00010617"/>
    </source>
</evidence>
<dbReference type="SUPFAM" id="SSF48264">
    <property type="entry name" value="Cytochrome P450"/>
    <property type="match status" value="1"/>
</dbReference>
<dbReference type="EMBL" id="JAPMSZ010000001">
    <property type="protein sequence ID" value="KAJ5115091.1"/>
    <property type="molecule type" value="Genomic_DNA"/>
</dbReference>